<dbReference type="GO" id="GO:0003677">
    <property type="term" value="F:DNA binding"/>
    <property type="evidence" value="ECO:0007669"/>
    <property type="project" value="TreeGrafter"/>
</dbReference>
<organism evidence="9 10">
    <name type="scientific">Escherichia coli</name>
    <dbReference type="NCBI Taxonomy" id="562"/>
    <lineage>
        <taxon>Bacteria</taxon>
        <taxon>Pseudomonadati</taxon>
        <taxon>Pseudomonadota</taxon>
        <taxon>Gammaproteobacteria</taxon>
        <taxon>Enterobacterales</taxon>
        <taxon>Enterobacteriaceae</taxon>
        <taxon>Escherichia</taxon>
    </lineage>
</organism>
<name>A0A6D0IAE1_ECOLX</name>
<dbReference type="PANTHER" id="PTHR10629:SF52">
    <property type="entry name" value="DNA (CYTOSINE-5)-METHYLTRANSFERASE 1"/>
    <property type="match status" value="1"/>
</dbReference>
<dbReference type="EMBL" id="WTQJ01000091">
    <property type="protein sequence ID" value="MWR13612.1"/>
    <property type="molecule type" value="Genomic_DNA"/>
</dbReference>
<dbReference type="SUPFAM" id="SSF53335">
    <property type="entry name" value="S-adenosyl-L-methionine-dependent methyltransferases"/>
    <property type="match status" value="1"/>
</dbReference>
<dbReference type="AlphaFoldDB" id="A0A6D0IAE1"/>
<sequence length="353" mass="39418">MMSKYKVIDAFCGAGGLSLGLKNAGFEIVLSFDLDNKAIETIKQNAPEHKSIVCDVKSIRDHTEFKALSLKKGELDLLAGGPPCQGFSIQRTVGSDHDDRNLLIDDYGDLIRALLPKFFLLENVPSIGGKRGKAILEKFKADMTKLGYLCHEQIIDAQDYGVPQRRKRYILVGEFTTNAKPSFAWPQKVSSPKMTVRETIAHLPELPLSSQDMVKYPLHRADKLSEINKLRISFLKEGQSRKDLPDELLAECHKISADIIGHRNVYGRMSWDDVAPTITAKFDSFTRGKFGHPSQNRSISLLEGALLQTFPKDYLFIGNKVEIARQIGNAVPPLLSYHLGLSIIHALDIKYAI</sequence>
<evidence type="ECO:0000256" key="8">
    <source>
        <dbReference type="RuleBase" id="RU000417"/>
    </source>
</evidence>
<dbReference type="GO" id="GO:0032259">
    <property type="term" value="P:methylation"/>
    <property type="evidence" value="ECO:0007669"/>
    <property type="project" value="UniProtKB-KW"/>
</dbReference>
<proteinExistence type="inferred from homology"/>
<evidence type="ECO:0000256" key="5">
    <source>
        <dbReference type="ARBA" id="ARBA00047422"/>
    </source>
</evidence>
<dbReference type="InterPro" id="IPR001525">
    <property type="entry name" value="C5_MeTfrase"/>
</dbReference>
<evidence type="ECO:0000256" key="6">
    <source>
        <dbReference type="PROSITE-ProRule" id="PRU01016"/>
    </source>
</evidence>
<dbReference type="InterPro" id="IPR050390">
    <property type="entry name" value="C5-Methyltransferase"/>
</dbReference>
<evidence type="ECO:0000313" key="10">
    <source>
        <dbReference type="Proteomes" id="UP000430387"/>
    </source>
</evidence>
<feature type="active site" evidence="6">
    <location>
        <position position="84"/>
    </location>
</feature>
<dbReference type="PROSITE" id="PS51679">
    <property type="entry name" value="SAM_MT_C5"/>
    <property type="match status" value="1"/>
</dbReference>
<dbReference type="PRINTS" id="PR00105">
    <property type="entry name" value="C5METTRFRASE"/>
</dbReference>
<keyword evidence="3 6" id="KW-0949">S-adenosyl-L-methionine</keyword>
<dbReference type="GO" id="GO:0003886">
    <property type="term" value="F:DNA (cytosine-5-)-methyltransferase activity"/>
    <property type="evidence" value="ECO:0007669"/>
    <property type="project" value="UniProtKB-EC"/>
</dbReference>
<dbReference type="Gene3D" id="3.90.120.10">
    <property type="entry name" value="DNA Methylase, subunit A, domain 2"/>
    <property type="match status" value="1"/>
</dbReference>
<dbReference type="InterPro" id="IPR031303">
    <property type="entry name" value="C5_meth_CS"/>
</dbReference>
<dbReference type="InterPro" id="IPR029063">
    <property type="entry name" value="SAM-dependent_MTases_sf"/>
</dbReference>
<evidence type="ECO:0000313" key="9">
    <source>
        <dbReference type="EMBL" id="MWR13612.1"/>
    </source>
</evidence>
<keyword evidence="4" id="KW-0680">Restriction system</keyword>
<dbReference type="EC" id="2.1.1.37" evidence="8"/>
<dbReference type="Pfam" id="PF00145">
    <property type="entry name" value="DNA_methylase"/>
    <property type="match status" value="1"/>
</dbReference>
<comment type="catalytic activity">
    <reaction evidence="5 8">
        <text>a 2'-deoxycytidine in DNA + S-adenosyl-L-methionine = a 5-methyl-2'-deoxycytidine in DNA + S-adenosyl-L-homocysteine + H(+)</text>
        <dbReference type="Rhea" id="RHEA:13681"/>
        <dbReference type="Rhea" id="RHEA-COMP:11369"/>
        <dbReference type="Rhea" id="RHEA-COMP:11370"/>
        <dbReference type="ChEBI" id="CHEBI:15378"/>
        <dbReference type="ChEBI" id="CHEBI:57856"/>
        <dbReference type="ChEBI" id="CHEBI:59789"/>
        <dbReference type="ChEBI" id="CHEBI:85452"/>
        <dbReference type="ChEBI" id="CHEBI:85454"/>
        <dbReference type="EC" id="2.1.1.37"/>
    </reaction>
</comment>
<dbReference type="Gene3D" id="3.40.50.150">
    <property type="entry name" value="Vaccinia Virus protein VP39"/>
    <property type="match status" value="1"/>
</dbReference>
<evidence type="ECO:0000256" key="7">
    <source>
        <dbReference type="RuleBase" id="RU000416"/>
    </source>
</evidence>
<keyword evidence="1 6" id="KW-0489">Methyltransferase</keyword>
<protein>
    <recommendedName>
        <fullName evidence="8">Cytosine-specific methyltransferase</fullName>
        <ecNumber evidence="8">2.1.1.37</ecNumber>
    </recommendedName>
</protein>
<dbReference type="GO" id="GO:0009307">
    <property type="term" value="P:DNA restriction-modification system"/>
    <property type="evidence" value="ECO:0007669"/>
    <property type="project" value="UniProtKB-KW"/>
</dbReference>
<dbReference type="NCBIfam" id="TIGR00675">
    <property type="entry name" value="dcm"/>
    <property type="match status" value="1"/>
</dbReference>
<dbReference type="PROSITE" id="PS00095">
    <property type="entry name" value="C5_MTASE_2"/>
    <property type="match status" value="1"/>
</dbReference>
<dbReference type="Proteomes" id="UP000430387">
    <property type="component" value="Unassembled WGS sequence"/>
</dbReference>
<dbReference type="GO" id="GO:0044027">
    <property type="term" value="P:negative regulation of gene expression via chromosomal CpG island methylation"/>
    <property type="evidence" value="ECO:0007669"/>
    <property type="project" value="TreeGrafter"/>
</dbReference>
<keyword evidence="2 6" id="KW-0808">Transferase</keyword>
<evidence type="ECO:0000256" key="2">
    <source>
        <dbReference type="ARBA" id="ARBA00022679"/>
    </source>
</evidence>
<dbReference type="InterPro" id="IPR018117">
    <property type="entry name" value="C5_DNA_meth_AS"/>
</dbReference>
<evidence type="ECO:0000256" key="4">
    <source>
        <dbReference type="ARBA" id="ARBA00022747"/>
    </source>
</evidence>
<gene>
    <name evidence="9" type="primary">dcm</name>
    <name evidence="9" type="ORF">GQA06_07335</name>
</gene>
<evidence type="ECO:0000256" key="3">
    <source>
        <dbReference type="ARBA" id="ARBA00022691"/>
    </source>
</evidence>
<comment type="similarity">
    <text evidence="6 7">Belongs to the class I-like SAM-binding methyltransferase superfamily. C5-methyltransferase family.</text>
</comment>
<evidence type="ECO:0000256" key="1">
    <source>
        <dbReference type="ARBA" id="ARBA00022603"/>
    </source>
</evidence>
<accession>A0A6D0IAE1</accession>
<reference evidence="9 10" key="1">
    <citation type="submission" date="2019-12" db="EMBL/GenBank/DDBJ databases">
        <title>Enteriobacteria Tanzani isolates_8377-8380.</title>
        <authorList>
            <person name="Subbiah M."/>
            <person name="Call D."/>
        </authorList>
    </citation>
    <scope>NUCLEOTIDE SEQUENCE [LARGE SCALE GENOMIC DNA]</scope>
    <source>
        <strain evidence="9 10">8380wG1</strain>
    </source>
</reference>
<dbReference type="PROSITE" id="PS00094">
    <property type="entry name" value="C5_MTASE_1"/>
    <property type="match status" value="1"/>
</dbReference>
<comment type="caution">
    <text evidence="9">The sequence shown here is derived from an EMBL/GenBank/DDBJ whole genome shotgun (WGS) entry which is preliminary data.</text>
</comment>
<dbReference type="PANTHER" id="PTHR10629">
    <property type="entry name" value="CYTOSINE-SPECIFIC METHYLTRANSFERASE"/>
    <property type="match status" value="1"/>
</dbReference>